<name>A0A090N816_AFIFE</name>
<dbReference type="Proteomes" id="UP000035762">
    <property type="component" value="Unassembled WGS sequence"/>
</dbReference>
<dbReference type="EMBL" id="CCAZ020000002">
    <property type="protein sequence ID" value="CEG09353.1"/>
    <property type="molecule type" value="Genomic_DNA"/>
</dbReference>
<gene>
    <name evidence="2" type="ORF">BN961_02778</name>
</gene>
<feature type="region of interest" description="Disordered" evidence="1">
    <location>
        <begin position="143"/>
        <end position="163"/>
    </location>
</feature>
<evidence type="ECO:0000313" key="3">
    <source>
        <dbReference type="Proteomes" id="UP000035762"/>
    </source>
</evidence>
<organism evidence="2 3">
    <name type="scientific">Afipia felis</name>
    <name type="common">Cat scratch disease bacillus</name>
    <dbReference type="NCBI Taxonomy" id="1035"/>
    <lineage>
        <taxon>Bacteria</taxon>
        <taxon>Pseudomonadati</taxon>
        <taxon>Pseudomonadota</taxon>
        <taxon>Alphaproteobacteria</taxon>
        <taxon>Hyphomicrobiales</taxon>
        <taxon>Nitrobacteraceae</taxon>
        <taxon>Afipia</taxon>
    </lineage>
</organism>
<dbReference type="AlphaFoldDB" id="A0A090N816"/>
<reference evidence="2 3" key="1">
    <citation type="journal article" date="2014" name="Genome Announc.">
        <title>Genome Sequence of Afipia felis Strain 76713, Isolated in Hospital Water Using an Amoeba Co-Culture Procedure.</title>
        <authorList>
            <person name="Benamar S."/>
            <person name="La Scola B."/>
            <person name="Croce O."/>
        </authorList>
    </citation>
    <scope>NUCLEOTIDE SEQUENCE [LARGE SCALE GENOMIC DNA]</scope>
    <source>
        <strain evidence="2 3">76713</strain>
    </source>
</reference>
<feature type="region of interest" description="Disordered" evidence="1">
    <location>
        <begin position="277"/>
        <end position="339"/>
    </location>
</feature>
<comment type="caution">
    <text evidence="2">The sequence shown here is derived from an EMBL/GenBank/DDBJ whole genome shotgun (WGS) entry which is preliminary data.</text>
</comment>
<evidence type="ECO:0000313" key="2">
    <source>
        <dbReference type="EMBL" id="CEG09353.1"/>
    </source>
</evidence>
<feature type="region of interest" description="Disordered" evidence="1">
    <location>
        <begin position="352"/>
        <end position="385"/>
    </location>
</feature>
<keyword evidence="3" id="KW-1185">Reference proteome</keyword>
<feature type="compositionally biased region" description="Basic and acidic residues" evidence="1">
    <location>
        <begin position="312"/>
        <end position="338"/>
    </location>
</feature>
<feature type="compositionally biased region" description="Basic and acidic residues" evidence="1">
    <location>
        <begin position="227"/>
        <end position="236"/>
    </location>
</feature>
<feature type="compositionally biased region" description="Basic and acidic residues" evidence="1">
    <location>
        <begin position="277"/>
        <end position="291"/>
    </location>
</feature>
<accession>A0A090N816</accession>
<proteinExistence type="predicted"/>
<evidence type="ECO:0000256" key="1">
    <source>
        <dbReference type="SAM" id="MobiDB-lite"/>
    </source>
</evidence>
<feature type="compositionally biased region" description="Basic residues" evidence="1">
    <location>
        <begin position="362"/>
        <end position="385"/>
    </location>
</feature>
<feature type="region of interest" description="Disordered" evidence="1">
    <location>
        <begin position="205"/>
        <end position="256"/>
    </location>
</feature>
<protein>
    <submittedName>
        <fullName evidence="2">Uncharacterized protein</fullName>
    </submittedName>
</protein>
<sequence>MTQQRDELLGATSQKRAFFAVELGINILEVEHMRPVQDCGIELGRFDRILSAVWNERAAHEHHRRDAIEQPEFAHRIGNIDIRICRRQIAARAQLHLQAGDGSQLRNGRPALWMTRHNDREKRRNIPGQTPMRVDDDLLLAGMGRSRDENRPPSRRRFQPFEPLGIGRQRLDVELEIAGSHDIGTAERSETFVIDVGLREAQIEARQQRRDGAARPAPARKRTRRHAPVDQDERHPPVGSRQQQVRPEIGFNEQRKTRLPVIEKALDESRDIEGNELMNDIRRKTPRDDLRRRARARSQKDAQIERAQPIDQFRRREHLADARAMNPDERSRRPREARTATTLINARRVFLALPQPASDKKARQRRRQSRRSPVNTKRHRQGISH</sequence>